<dbReference type="AlphaFoldDB" id="A0A834WVG1"/>
<evidence type="ECO:0000313" key="3">
    <source>
        <dbReference type="EMBL" id="KAF7833022.1"/>
    </source>
</evidence>
<name>A0A834WVG1_9FABA</name>
<feature type="compositionally biased region" description="Low complexity" evidence="2">
    <location>
        <begin position="37"/>
        <end position="47"/>
    </location>
</feature>
<accession>A0A834WVG1</accession>
<feature type="region of interest" description="Disordered" evidence="2">
    <location>
        <begin position="23"/>
        <end position="77"/>
    </location>
</feature>
<organism evidence="3 4">
    <name type="scientific">Senna tora</name>
    <dbReference type="NCBI Taxonomy" id="362788"/>
    <lineage>
        <taxon>Eukaryota</taxon>
        <taxon>Viridiplantae</taxon>
        <taxon>Streptophyta</taxon>
        <taxon>Embryophyta</taxon>
        <taxon>Tracheophyta</taxon>
        <taxon>Spermatophyta</taxon>
        <taxon>Magnoliopsida</taxon>
        <taxon>eudicotyledons</taxon>
        <taxon>Gunneridae</taxon>
        <taxon>Pentapetalae</taxon>
        <taxon>rosids</taxon>
        <taxon>fabids</taxon>
        <taxon>Fabales</taxon>
        <taxon>Fabaceae</taxon>
        <taxon>Caesalpinioideae</taxon>
        <taxon>Cassia clade</taxon>
        <taxon>Senna</taxon>
    </lineage>
</organism>
<dbReference type="EMBL" id="JAAIUW010000005">
    <property type="protein sequence ID" value="KAF7833022.1"/>
    <property type="molecule type" value="Genomic_DNA"/>
</dbReference>
<proteinExistence type="predicted"/>
<feature type="compositionally biased region" description="Basic and acidic residues" evidence="2">
    <location>
        <begin position="309"/>
        <end position="330"/>
    </location>
</feature>
<feature type="compositionally biased region" description="Low complexity" evidence="2">
    <location>
        <begin position="332"/>
        <end position="344"/>
    </location>
</feature>
<evidence type="ECO:0000313" key="4">
    <source>
        <dbReference type="Proteomes" id="UP000634136"/>
    </source>
</evidence>
<evidence type="ECO:0000256" key="1">
    <source>
        <dbReference type="SAM" id="Coils"/>
    </source>
</evidence>
<feature type="compositionally biased region" description="Polar residues" evidence="2">
    <location>
        <begin position="392"/>
        <end position="407"/>
    </location>
</feature>
<feature type="compositionally biased region" description="Basic and acidic residues" evidence="2">
    <location>
        <begin position="61"/>
        <end position="70"/>
    </location>
</feature>
<keyword evidence="1" id="KW-0175">Coiled coil</keyword>
<sequence>MGPISTTSLKFWRLSNVRRRKRRFHSPLKGEGSVNWTTSGRSTTTKSSTDRRISKQRHKGKDVEVYKDPKSQGPIHPNKLVINEGGEKRESLPSPLLLIPLGAEKEVPLLGYDPEVHTQIGDRTTDPVWLELSQFLNSSSDRSLYRNEYDAASLIRNKMFCSDDRTEQKMVDWDAARLEDVSKAHEEFKTLTKVLKEKDRALEKLTSEMGSEQEALTLKVQKRILIEVNKKLSKEVELPNMAWENTVKDLQECFDSLFARERDINDLKELLAIKEEEYEGAFFGAKESIDWAWDNCFVAVKDKKLVSTTSSEKKEIKDEGDKEELMEKDQISSPSLNDPPSSLDQLFEEATQDSPIRDIIQPIKPFSTLVPFSEVLASSANPPMSLDPKAANGTTADPSVGNEGSKSVSKEHFHGYDDSF</sequence>
<feature type="region of interest" description="Disordered" evidence="2">
    <location>
        <begin position="378"/>
        <end position="420"/>
    </location>
</feature>
<reference evidence="3" key="1">
    <citation type="submission" date="2020-09" db="EMBL/GenBank/DDBJ databases">
        <title>Genome-Enabled Discovery of Anthraquinone Biosynthesis in Senna tora.</title>
        <authorList>
            <person name="Kang S.-H."/>
            <person name="Pandey R.P."/>
            <person name="Lee C.-M."/>
            <person name="Sim J.-S."/>
            <person name="Jeong J.-T."/>
            <person name="Choi B.-S."/>
            <person name="Jung M."/>
            <person name="Ginzburg D."/>
            <person name="Zhao K."/>
            <person name="Won S.Y."/>
            <person name="Oh T.-J."/>
            <person name="Yu Y."/>
            <person name="Kim N.-H."/>
            <person name="Lee O.R."/>
            <person name="Lee T.-H."/>
            <person name="Bashyal P."/>
            <person name="Kim T.-S."/>
            <person name="Lee W.-H."/>
            <person name="Kawkins C."/>
            <person name="Kim C.-K."/>
            <person name="Kim J.S."/>
            <person name="Ahn B.O."/>
            <person name="Rhee S.Y."/>
            <person name="Sohng J.K."/>
        </authorList>
    </citation>
    <scope>NUCLEOTIDE SEQUENCE</scope>
    <source>
        <tissue evidence="3">Leaf</tissue>
    </source>
</reference>
<feature type="region of interest" description="Disordered" evidence="2">
    <location>
        <begin position="309"/>
        <end position="346"/>
    </location>
</feature>
<comment type="caution">
    <text evidence="3">The sequence shown here is derived from an EMBL/GenBank/DDBJ whole genome shotgun (WGS) entry which is preliminary data.</text>
</comment>
<gene>
    <name evidence="3" type="ORF">G2W53_015355</name>
</gene>
<feature type="compositionally biased region" description="Basic and acidic residues" evidence="2">
    <location>
        <begin position="408"/>
        <end position="420"/>
    </location>
</feature>
<feature type="coiled-coil region" evidence="1">
    <location>
        <begin position="188"/>
        <end position="215"/>
    </location>
</feature>
<keyword evidence="4" id="KW-1185">Reference proteome</keyword>
<protein>
    <submittedName>
        <fullName evidence="3">Uncharacterized protein</fullName>
    </submittedName>
</protein>
<dbReference type="Proteomes" id="UP000634136">
    <property type="component" value="Unassembled WGS sequence"/>
</dbReference>
<evidence type="ECO:0000256" key="2">
    <source>
        <dbReference type="SAM" id="MobiDB-lite"/>
    </source>
</evidence>